<dbReference type="PANTHER" id="PTHR31375">
    <property type="match status" value="1"/>
</dbReference>
<dbReference type="GO" id="GO:0004650">
    <property type="term" value="F:polygalacturonase activity"/>
    <property type="evidence" value="ECO:0007669"/>
    <property type="project" value="InterPro"/>
</dbReference>
<dbReference type="PROSITE" id="PS00502">
    <property type="entry name" value="POLYGALACTURONASE"/>
    <property type="match status" value="1"/>
</dbReference>
<accession>A0A397XUE2</accession>
<dbReference type="GO" id="GO:0005975">
    <property type="term" value="P:carbohydrate metabolic process"/>
    <property type="evidence" value="ECO:0007669"/>
    <property type="project" value="InterPro"/>
</dbReference>
<evidence type="ECO:0000313" key="12">
    <source>
        <dbReference type="Proteomes" id="UP000264353"/>
    </source>
</evidence>
<dbReference type="SMART" id="SM00710">
    <property type="entry name" value="PbH1"/>
    <property type="match status" value="5"/>
</dbReference>
<evidence type="ECO:0000256" key="6">
    <source>
        <dbReference type="ARBA" id="ARBA00023295"/>
    </source>
</evidence>
<keyword evidence="10" id="KW-0812">Transmembrane</keyword>
<evidence type="ECO:0000313" key="11">
    <source>
        <dbReference type="EMBL" id="RID44912.1"/>
    </source>
</evidence>
<feature type="active site" evidence="8">
    <location>
        <position position="315"/>
    </location>
</feature>
<comment type="similarity">
    <text evidence="2 9">Belongs to the glycosyl hydrolase 28 family.</text>
</comment>
<proteinExistence type="inferred from homology"/>
<dbReference type="FunFam" id="2.160.20.10:FF:000012">
    <property type="entry name" value="Polygalacturonase At1g48100 family"/>
    <property type="match status" value="1"/>
</dbReference>
<feature type="transmembrane region" description="Helical" evidence="10">
    <location>
        <begin position="6"/>
        <end position="25"/>
    </location>
</feature>
<dbReference type="GO" id="GO:0071555">
    <property type="term" value="P:cell wall organization"/>
    <property type="evidence" value="ECO:0007669"/>
    <property type="project" value="UniProtKB-KW"/>
</dbReference>
<evidence type="ECO:0008006" key="13">
    <source>
        <dbReference type="Google" id="ProtNLM"/>
    </source>
</evidence>
<dbReference type="Gene3D" id="2.160.20.10">
    <property type="entry name" value="Single-stranded right-handed beta-helix, Pectin lyase-like"/>
    <property type="match status" value="1"/>
</dbReference>
<dbReference type="Proteomes" id="UP000264353">
    <property type="component" value="Chromosome A9"/>
</dbReference>
<keyword evidence="5 9" id="KW-0378">Hydrolase</keyword>
<dbReference type="InterPro" id="IPR000743">
    <property type="entry name" value="Glyco_hydro_28"/>
</dbReference>
<evidence type="ECO:0000256" key="5">
    <source>
        <dbReference type="ARBA" id="ARBA00022801"/>
    </source>
</evidence>
<evidence type="ECO:0000256" key="7">
    <source>
        <dbReference type="ARBA" id="ARBA00023316"/>
    </source>
</evidence>
<dbReference type="SUPFAM" id="SSF51126">
    <property type="entry name" value="Pectin lyase-like"/>
    <property type="match status" value="1"/>
</dbReference>
<keyword evidence="3" id="KW-0134">Cell wall</keyword>
<feature type="transmembrane region" description="Helical" evidence="10">
    <location>
        <begin position="46"/>
        <end position="64"/>
    </location>
</feature>
<keyword evidence="4" id="KW-0964">Secreted</keyword>
<gene>
    <name evidence="11" type="ORF">BRARA_I01674</name>
</gene>
<dbReference type="InterPro" id="IPR006626">
    <property type="entry name" value="PbH1"/>
</dbReference>
<keyword evidence="10" id="KW-0472">Membrane</keyword>
<sequence>MKSITTFKFYSFCIPFTNVCIHILYIHMYISHHSSSHNTLTKKMSFASKLLYAFFLILLSSSRVTHNINISPSPAPNPAYYDDNNNVFDVTSFGAIGDCRTDDTSAFKMAWDTACMTIGVDSAVLLVPYTFCFLVKPTSFNGPCRTRLTLQIDGIIVSPDGPKSWPWNFKRQWLMFYRVNGLSIQGSGLVNGRGQKWWDLPCKPHKGVNGTTQPGPCDSPVAIRIFQSSKVKIKGLAFKNSAQFHVRFDNCDDVVVDSVTINAPASSPNTDGIHIENTHNVQIRNSVISNGDDCVSIGAGCFNVDIKNITCGPSHGISIGSLGVHNSSAWVSNITVTNSTIWNSDNGVRIKTWQGGSGLVSRIVFRNILMVNVRNPIMIDQYYCQTKNCANQTSAVIISDVLYANIKGSYDLRSPPMHFGCSDSFPCTNLRLEDVDLFPYKGQLFENPFCWNAYGSMQTVTVPPVNCLLEALPGC</sequence>
<dbReference type="InterPro" id="IPR012334">
    <property type="entry name" value="Pectin_lyas_fold"/>
</dbReference>
<dbReference type="AlphaFoldDB" id="A0A397XUE2"/>
<reference evidence="11 12" key="1">
    <citation type="submission" date="2018-06" db="EMBL/GenBank/DDBJ databases">
        <title>WGS assembly of Brassica rapa FPsc.</title>
        <authorList>
            <person name="Bowman J."/>
            <person name="Kohchi T."/>
            <person name="Yamato K."/>
            <person name="Jenkins J."/>
            <person name="Shu S."/>
            <person name="Ishizaki K."/>
            <person name="Yamaoka S."/>
            <person name="Nishihama R."/>
            <person name="Nakamura Y."/>
            <person name="Berger F."/>
            <person name="Adam C."/>
            <person name="Aki S."/>
            <person name="Althoff F."/>
            <person name="Araki T."/>
            <person name="Arteaga-Vazquez M."/>
            <person name="Balasubrmanian S."/>
            <person name="Bauer D."/>
            <person name="Boehm C."/>
            <person name="Briginshaw L."/>
            <person name="Caballero-Perez J."/>
            <person name="Catarino B."/>
            <person name="Chen F."/>
            <person name="Chiyoda S."/>
            <person name="Chovatia M."/>
            <person name="Davies K."/>
            <person name="Delmans M."/>
            <person name="Demura T."/>
            <person name="Dierschke T."/>
            <person name="Dolan L."/>
            <person name="Dorantes-Acosta A."/>
            <person name="Eklund D."/>
            <person name="Florent S."/>
            <person name="Flores-Sandoval E."/>
            <person name="Fujiyama A."/>
            <person name="Fukuzawa H."/>
            <person name="Galik B."/>
            <person name="Grimanelli D."/>
            <person name="Grimwood J."/>
            <person name="Grossniklaus U."/>
            <person name="Hamada T."/>
            <person name="Haseloff J."/>
            <person name="Hetherington A."/>
            <person name="Higo A."/>
            <person name="Hirakawa Y."/>
            <person name="Hundley H."/>
            <person name="Ikeda Y."/>
            <person name="Inoue K."/>
            <person name="Inoue S."/>
            <person name="Ishida S."/>
            <person name="Jia Q."/>
            <person name="Kakita M."/>
            <person name="Kanazawa T."/>
            <person name="Kawai Y."/>
            <person name="Kawashima T."/>
            <person name="Kennedy M."/>
            <person name="Kinose K."/>
            <person name="Kinoshita T."/>
            <person name="Kohara Y."/>
            <person name="Koide E."/>
            <person name="Komatsu K."/>
            <person name="Kopischke S."/>
            <person name="Kubo M."/>
            <person name="Kyozuka J."/>
            <person name="Lagercrantz U."/>
            <person name="Lin S."/>
            <person name="Lindquist E."/>
            <person name="Lipzen A."/>
            <person name="Lu C."/>
            <person name="Luna E."/>
            <person name="Martienssen R."/>
            <person name="Minamino N."/>
            <person name="Mizutani M."/>
            <person name="Mizutani M."/>
            <person name="Mochizuki N."/>
            <person name="Monte I."/>
            <person name="Mosher R."/>
            <person name="Nagasaki H."/>
            <person name="Nakagami H."/>
            <person name="Naramoto S."/>
            <person name="Nishitani K."/>
            <person name="Ohtani M."/>
            <person name="Okamoto T."/>
            <person name="Okumura M."/>
            <person name="Phillips J."/>
            <person name="Pollak B."/>
            <person name="Reinders A."/>
            <person name="Roevekamp M."/>
            <person name="Sano R."/>
            <person name="Sawa S."/>
            <person name="Schmid M."/>
            <person name="Shirakawa M."/>
            <person name="Solano R."/>
            <person name="Spunde A."/>
            <person name="Suetsugu N."/>
            <person name="Sugano S."/>
            <person name="Sugiyama A."/>
            <person name="Sun R."/>
            <person name="Suzuki Y."/>
            <person name="Takenaka M."/>
            <person name="Takezawa D."/>
            <person name="Tomogane H."/>
            <person name="Tsuzuki M."/>
            <person name="Ueda T."/>
            <person name="Umeda M."/>
            <person name="Ward J."/>
            <person name="Watanabe Y."/>
            <person name="Yazaki K."/>
            <person name="Yokoyama R."/>
            <person name="Yoshitake Y."/>
            <person name="Yotsui I."/>
            <person name="Zachgo S."/>
            <person name="Schmutz J."/>
        </authorList>
    </citation>
    <scope>NUCLEOTIDE SEQUENCE [LARGE SCALE GENOMIC DNA]</scope>
    <source>
        <strain evidence="12">cv. B-3</strain>
    </source>
</reference>
<dbReference type="EMBL" id="CM010636">
    <property type="protein sequence ID" value="RID44912.1"/>
    <property type="molecule type" value="Genomic_DNA"/>
</dbReference>
<name>A0A397XUE2_BRACM</name>
<protein>
    <recommendedName>
        <fullName evidence="13">Polygalacturonase</fullName>
    </recommendedName>
</protein>
<comment type="subcellular location">
    <subcellularLocation>
        <location evidence="1">Secreted</location>
        <location evidence="1">Cell wall</location>
    </subcellularLocation>
</comment>
<keyword evidence="7" id="KW-0961">Cell wall biogenesis/degradation</keyword>
<evidence type="ECO:0000256" key="2">
    <source>
        <dbReference type="ARBA" id="ARBA00008834"/>
    </source>
</evidence>
<evidence type="ECO:0000256" key="4">
    <source>
        <dbReference type="ARBA" id="ARBA00022525"/>
    </source>
</evidence>
<evidence type="ECO:0000256" key="10">
    <source>
        <dbReference type="SAM" id="Phobius"/>
    </source>
</evidence>
<evidence type="ECO:0000256" key="9">
    <source>
        <dbReference type="RuleBase" id="RU361169"/>
    </source>
</evidence>
<keyword evidence="10" id="KW-1133">Transmembrane helix</keyword>
<evidence type="ECO:0000256" key="1">
    <source>
        <dbReference type="ARBA" id="ARBA00004191"/>
    </source>
</evidence>
<dbReference type="InterPro" id="IPR011050">
    <property type="entry name" value="Pectin_lyase_fold/virulence"/>
</dbReference>
<keyword evidence="6 9" id="KW-0326">Glycosidase</keyword>
<evidence type="ECO:0000256" key="3">
    <source>
        <dbReference type="ARBA" id="ARBA00022512"/>
    </source>
</evidence>
<organism evidence="11 12">
    <name type="scientific">Brassica campestris</name>
    <name type="common">Field mustard</name>
    <dbReference type="NCBI Taxonomy" id="3711"/>
    <lineage>
        <taxon>Eukaryota</taxon>
        <taxon>Viridiplantae</taxon>
        <taxon>Streptophyta</taxon>
        <taxon>Embryophyta</taxon>
        <taxon>Tracheophyta</taxon>
        <taxon>Spermatophyta</taxon>
        <taxon>Magnoliopsida</taxon>
        <taxon>eudicotyledons</taxon>
        <taxon>Gunneridae</taxon>
        <taxon>Pentapetalae</taxon>
        <taxon>rosids</taxon>
        <taxon>malvids</taxon>
        <taxon>Brassicales</taxon>
        <taxon>Brassicaceae</taxon>
        <taxon>Brassiceae</taxon>
        <taxon>Brassica</taxon>
    </lineage>
</organism>
<evidence type="ECO:0000256" key="8">
    <source>
        <dbReference type="PROSITE-ProRule" id="PRU10052"/>
    </source>
</evidence>
<dbReference type="Pfam" id="PF00295">
    <property type="entry name" value="Glyco_hydro_28"/>
    <property type="match status" value="1"/>
</dbReference>